<dbReference type="EMBL" id="DACWOD010000020">
    <property type="protein sequence ID" value="HAU2397892.1"/>
    <property type="molecule type" value="Genomic_DNA"/>
</dbReference>
<dbReference type="InterPro" id="IPR024524">
    <property type="entry name" value="DUF3800"/>
</dbReference>
<evidence type="ECO:0000313" key="2">
    <source>
        <dbReference type="Proteomes" id="UP000863577"/>
    </source>
</evidence>
<evidence type="ECO:0000313" key="1">
    <source>
        <dbReference type="EMBL" id="HAU2397892.1"/>
    </source>
</evidence>
<evidence type="ECO:0008006" key="3">
    <source>
        <dbReference type="Google" id="ProtNLM"/>
    </source>
</evidence>
<dbReference type="Proteomes" id="UP000863577">
    <property type="component" value="Unassembled WGS sequence"/>
</dbReference>
<organism evidence="1 2">
    <name type="scientific">Legionella pneumophila</name>
    <dbReference type="NCBI Taxonomy" id="446"/>
    <lineage>
        <taxon>Bacteria</taxon>
        <taxon>Pseudomonadati</taxon>
        <taxon>Pseudomonadota</taxon>
        <taxon>Gammaproteobacteria</taxon>
        <taxon>Legionellales</taxon>
        <taxon>Legionellaceae</taxon>
        <taxon>Legionella</taxon>
    </lineage>
</organism>
<dbReference type="AlphaFoldDB" id="A0AAN5Q4S1"/>
<dbReference type="RefSeq" id="WP_134984249.1">
    <property type="nucleotide sequence ID" value="NZ_AP024961.1"/>
</dbReference>
<gene>
    <name evidence="1" type="ORF">JBK99_16375</name>
</gene>
<sequence length="379" mass="44668">MTKLKKEIQRMGRSQSVNVIYFDESGNTEQGFKDKIQPCITFASHNFSEKNCKKILESYFPQTQAKEVKYSKLGKKGRIDKCYNVLLELKNNGDSYFKVYSVYKPLFLFHSFLTLFHDSAYEKKFPDKSHITGDPDWAFSRMHDLWFHFIRIKGLDYILKLIELYSSFIEKRSERGYESLIKHIEILKNKCGHAALIYNWILNTTFENCVKLINGESFQDETVKPSWLDTTLPCVYQLLNHWTYFFDGNNFDVVHDVSWVLKKREWIINKLQGIARDKPRISNSKVQDMCFYVFPDYLPIHSFEFENSENYAALQIADLVAGLINEFMVDLCSGKATEKHFSIVRDLIAEDSFIYMFPTIDYAREEDKQILCSKNMQFM</sequence>
<comment type="caution">
    <text evidence="1">The sequence shown here is derived from an EMBL/GenBank/DDBJ whole genome shotgun (WGS) entry which is preliminary data.</text>
</comment>
<dbReference type="Pfam" id="PF12686">
    <property type="entry name" value="DUF3800"/>
    <property type="match status" value="1"/>
</dbReference>
<reference evidence="1" key="1">
    <citation type="journal article" date="2018" name="Genome Biol.">
        <title>SKESA: strategic k-mer extension for scrupulous assemblies.</title>
        <authorList>
            <person name="Souvorov A."/>
            <person name="Agarwala R."/>
            <person name="Lipman D.J."/>
        </authorList>
    </citation>
    <scope>NUCLEOTIDE SEQUENCE</scope>
    <source>
        <strain evidence="1">CL18-200174</strain>
    </source>
</reference>
<proteinExistence type="predicted"/>
<accession>A0AAN5Q4S1</accession>
<protein>
    <recommendedName>
        <fullName evidence="3">DUF3800 domain-containing protein</fullName>
    </recommendedName>
</protein>
<name>A0AAN5Q4S1_LEGPN</name>
<reference evidence="1" key="2">
    <citation type="submission" date="2019-09" db="EMBL/GenBank/DDBJ databases">
        <authorList>
            <consortium name="NCBI Pathogen Detection Project"/>
        </authorList>
    </citation>
    <scope>NUCLEOTIDE SEQUENCE</scope>
    <source>
        <strain evidence="1">CL18-200174</strain>
    </source>
</reference>